<keyword evidence="1" id="KW-0812">Transmembrane</keyword>
<evidence type="ECO:0000256" key="1">
    <source>
        <dbReference type="SAM" id="Phobius"/>
    </source>
</evidence>
<dbReference type="SUPFAM" id="SSF54523">
    <property type="entry name" value="Pili subunits"/>
    <property type="match status" value="1"/>
</dbReference>
<evidence type="ECO:0000313" key="3">
    <source>
        <dbReference type="Proteomes" id="UP000317369"/>
    </source>
</evidence>
<sequence>MNHPSLQCRPKIGFTLIELLVVISIIALLIGILLPALGSARKTAQDIKCLSNIRQINIAHLAYTIENDDFIVHASRNDKGYLDIYSSTSRWWSALITIGGYGSTREMFSCPRFDVAKDHTGSIHFADMENESDYRWTNADYGLNASVLARRRVFEKLDPKSPLSYDGDNSSRTNDARNPVDTLMFADSWLEQYEDTSDQRGHMWMGFSFAGGLPHGRHNGKSCNIGWLDGHASSFSFPSIYVSKDGFDNGPFGEEQLGTYGGPLGIETSSDDNVWDLK</sequence>
<accession>A0A517YX05</accession>
<keyword evidence="3" id="KW-1185">Reference proteome</keyword>
<proteinExistence type="predicted"/>
<evidence type="ECO:0000313" key="2">
    <source>
        <dbReference type="EMBL" id="QDU34750.1"/>
    </source>
</evidence>
<keyword evidence="1" id="KW-1133">Transmembrane helix</keyword>
<feature type="transmembrane region" description="Helical" evidence="1">
    <location>
        <begin position="12"/>
        <end position="37"/>
    </location>
</feature>
<dbReference type="Pfam" id="PF07963">
    <property type="entry name" value="N_methyl"/>
    <property type="match status" value="1"/>
</dbReference>
<dbReference type="InterPro" id="IPR045584">
    <property type="entry name" value="Pilin-like"/>
</dbReference>
<name>A0A517YX05_9BACT</name>
<protein>
    <recommendedName>
        <fullName evidence="4">Prepilin-type N-terminal cleavage/methylation domain-containing protein</fullName>
    </recommendedName>
</protein>
<dbReference type="AlphaFoldDB" id="A0A517YX05"/>
<dbReference type="RefSeq" id="WP_145081678.1">
    <property type="nucleotide sequence ID" value="NZ_CP036425.1"/>
</dbReference>
<dbReference type="KEGG" id="pcor:KS4_28240"/>
<dbReference type="EMBL" id="CP036425">
    <property type="protein sequence ID" value="QDU34750.1"/>
    <property type="molecule type" value="Genomic_DNA"/>
</dbReference>
<dbReference type="OrthoDB" id="283609at2"/>
<gene>
    <name evidence="2" type="ORF">KS4_28240</name>
</gene>
<dbReference type="NCBIfam" id="TIGR02532">
    <property type="entry name" value="IV_pilin_GFxxxE"/>
    <property type="match status" value="1"/>
</dbReference>
<keyword evidence="1" id="KW-0472">Membrane</keyword>
<dbReference type="PANTHER" id="PTHR30093:SF2">
    <property type="entry name" value="TYPE II SECRETION SYSTEM PROTEIN H"/>
    <property type="match status" value="1"/>
</dbReference>
<dbReference type="PANTHER" id="PTHR30093">
    <property type="entry name" value="GENERAL SECRETION PATHWAY PROTEIN G"/>
    <property type="match status" value="1"/>
</dbReference>
<evidence type="ECO:0008006" key="4">
    <source>
        <dbReference type="Google" id="ProtNLM"/>
    </source>
</evidence>
<dbReference type="Gene3D" id="3.30.700.10">
    <property type="entry name" value="Glycoprotein, Type 4 Pilin"/>
    <property type="match status" value="1"/>
</dbReference>
<reference evidence="2 3" key="1">
    <citation type="submission" date="2019-02" db="EMBL/GenBank/DDBJ databases">
        <title>Deep-cultivation of Planctomycetes and their phenomic and genomic characterization uncovers novel biology.</title>
        <authorList>
            <person name="Wiegand S."/>
            <person name="Jogler M."/>
            <person name="Boedeker C."/>
            <person name="Pinto D."/>
            <person name="Vollmers J."/>
            <person name="Rivas-Marin E."/>
            <person name="Kohn T."/>
            <person name="Peeters S.H."/>
            <person name="Heuer A."/>
            <person name="Rast P."/>
            <person name="Oberbeckmann S."/>
            <person name="Bunk B."/>
            <person name="Jeske O."/>
            <person name="Meyerdierks A."/>
            <person name="Storesund J.E."/>
            <person name="Kallscheuer N."/>
            <person name="Luecker S."/>
            <person name="Lage O.M."/>
            <person name="Pohl T."/>
            <person name="Merkel B.J."/>
            <person name="Hornburger P."/>
            <person name="Mueller R.-W."/>
            <person name="Bruemmer F."/>
            <person name="Labrenz M."/>
            <person name="Spormann A.M."/>
            <person name="Op den Camp H."/>
            <person name="Overmann J."/>
            <person name="Amann R."/>
            <person name="Jetten M.S.M."/>
            <person name="Mascher T."/>
            <person name="Medema M.H."/>
            <person name="Devos D.P."/>
            <person name="Kaster A.-K."/>
            <person name="Ovreas L."/>
            <person name="Rohde M."/>
            <person name="Galperin M.Y."/>
            <person name="Jogler C."/>
        </authorList>
    </citation>
    <scope>NUCLEOTIDE SEQUENCE [LARGE SCALE GENOMIC DNA]</scope>
    <source>
        <strain evidence="2 3">KS4</strain>
    </source>
</reference>
<organism evidence="2 3">
    <name type="scientific">Poriferisphaera corsica</name>
    <dbReference type="NCBI Taxonomy" id="2528020"/>
    <lineage>
        <taxon>Bacteria</taxon>
        <taxon>Pseudomonadati</taxon>
        <taxon>Planctomycetota</taxon>
        <taxon>Phycisphaerae</taxon>
        <taxon>Phycisphaerales</taxon>
        <taxon>Phycisphaeraceae</taxon>
        <taxon>Poriferisphaera</taxon>
    </lineage>
</organism>
<dbReference type="Proteomes" id="UP000317369">
    <property type="component" value="Chromosome"/>
</dbReference>
<dbReference type="InterPro" id="IPR012902">
    <property type="entry name" value="N_methyl_site"/>
</dbReference>